<dbReference type="InterPro" id="IPR013785">
    <property type="entry name" value="Aldolase_TIM"/>
</dbReference>
<feature type="binding site" evidence="8">
    <location>
        <begin position="10"/>
        <end position="12"/>
    </location>
    <ligand>
        <name>substrate</name>
    </ligand>
</feature>
<keyword evidence="4 8" id="KW-0460">Magnesium</keyword>
<dbReference type="GO" id="GO:0008616">
    <property type="term" value="P:tRNA queuosine(34) biosynthetic process"/>
    <property type="evidence" value="ECO:0007669"/>
    <property type="project" value="UniProtKB-UniRule"/>
</dbReference>
<evidence type="ECO:0000256" key="5">
    <source>
        <dbReference type="ARBA" id="ARBA00023004"/>
    </source>
</evidence>
<feature type="binding site" evidence="8">
    <location>
        <begin position="35"/>
        <end position="37"/>
    </location>
    <ligand>
        <name>S-adenosyl-L-methionine</name>
        <dbReference type="ChEBI" id="CHEBI:59789"/>
    </ligand>
</feature>
<comment type="cofactor">
    <cofactor evidence="8">
        <name>S-adenosyl-L-methionine</name>
        <dbReference type="ChEBI" id="CHEBI:59789"/>
    </cofactor>
    <text evidence="8">Binds 1 S-adenosyl-L-methionine per subunit.</text>
</comment>
<feature type="binding site" evidence="8">
    <location>
        <begin position="117"/>
        <end position="119"/>
    </location>
    <ligand>
        <name>S-adenosyl-L-methionine</name>
        <dbReference type="ChEBI" id="CHEBI:59789"/>
    </ligand>
</feature>
<organism evidence="10 11">
    <name type="scientific">Desulfurobacterium indicum</name>
    <dbReference type="NCBI Taxonomy" id="1914305"/>
    <lineage>
        <taxon>Bacteria</taxon>
        <taxon>Pseudomonadati</taxon>
        <taxon>Aquificota</taxon>
        <taxon>Aquificia</taxon>
        <taxon>Desulfurobacteriales</taxon>
        <taxon>Desulfurobacteriaceae</taxon>
        <taxon>Desulfurobacterium</taxon>
    </lineage>
</organism>
<comment type="caution">
    <text evidence="8">Lacks conserved residue(s) required for the propagation of feature annotation.</text>
</comment>
<feature type="domain" description="Radical SAM core" evidence="9">
    <location>
        <begin position="16"/>
        <end position="222"/>
    </location>
</feature>
<feature type="binding site" evidence="8">
    <location>
        <position position="33"/>
    </location>
    <ligand>
        <name>[4Fe-4S] cluster</name>
        <dbReference type="ChEBI" id="CHEBI:49883"/>
        <note>4Fe-4S-S-AdoMet</note>
    </ligand>
</feature>
<keyword evidence="2 8" id="KW-0949">S-adenosyl-L-methionine</keyword>
<dbReference type="InterPro" id="IPR007197">
    <property type="entry name" value="rSAM"/>
</dbReference>
<comment type="pathway">
    <text evidence="8">Purine metabolism; 7-cyano-7-deazaguanine biosynthesis.</text>
</comment>
<dbReference type="Pfam" id="PF04055">
    <property type="entry name" value="Radical_SAM"/>
    <property type="match status" value="1"/>
</dbReference>
<accession>A0A1R1MMD6</accession>
<dbReference type="GO" id="GO:0016840">
    <property type="term" value="F:carbon-nitrogen lyase activity"/>
    <property type="evidence" value="ECO:0007669"/>
    <property type="project" value="UniProtKB-UniRule"/>
</dbReference>
<evidence type="ECO:0000256" key="3">
    <source>
        <dbReference type="ARBA" id="ARBA00022723"/>
    </source>
</evidence>
<dbReference type="OrthoDB" id="9792276at2"/>
<evidence type="ECO:0000313" key="10">
    <source>
        <dbReference type="EMBL" id="OMH40981.1"/>
    </source>
</evidence>
<comment type="cofactor">
    <cofactor evidence="8">
        <name>Mg(2+)</name>
        <dbReference type="ChEBI" id="CHEBI:18420"/>
    </cofactor>
</comment>
<evidence type="ECO:0000256" key="8">
    <source>
        <dbReference type="HAMAP-Rule" id="MF_00917"/>
    </source>
</evidence>
<dbReference type="Gene3D" id="3.20.20.70">
    <property type="entry name" value="Aldolase class I"/>
    <property type="match status" value="1"/>
</dbReference>
<dbReference type="GO" id="GO:0000287">
    <property type="term" value="F:magnesium ion binding"/>
    <property type="evidence" value="ECO:0007669"/>
    <property type="project" value="UniProtKB-UniRule"/>
</dbReference>
<dbReference type="STRING" id="1914305.BLW93_02060"/>
<evidence type="ECO:0000256" key="1">
    <source>
        <dbReference type="ARBA" id="ARBA00022485"/>
    </source>
</evidence>
<dbReference type="GO" id="GO:1904047">
    <property type="term" value="F:S-adenosyl-L-methionine binding"/>
    <property type="evidence" value="ECO:0007669"/>
    <property type="project" value="UniProtKB-UniRule"/>
</dbReference>
<feature type="binding site" evidence="8">
    <location>
        <position position="29"/>
    </location>
    <ligand>
        <name>[4Fe-4S] cluster</name>
        <dbReference type="ChEBI" id="CHEBI:49883"/>
        <note>4Fe-4S-S-AdoMet</note>
    </ligand>
</feature>
<dbReference type="PIRSF" id="PIRSF000370">
    <property type="entry name" value="QueE"/>
    <property type="match status" value="1"/>
</dbReference>
<keyword evidence="6 8" id="KW-0411">Iron-sulfur</keyword>
<evidence type="ECO:0000256" key="4">
    <source>
        <dbReference type="ARBA" id="ARBA00022842"/>
    </source>
</evidence>
<keyword evidence="11" id="KW-1185">Reference proteome</keyword>
<feature type="binding site" evidence="8">
    <location>
        <position position="70"/>
    </location>
    <ligand>
        <name>S-adenosyl-L-methionine</name>
        <dbReference type="ChEBI" id="CHEBI:59789"/>
    </ligand>
</feature>
<comment type="subunit">
    <text evidence="8">Homodimer.</text>
</comment>
<dbReference type="HAMAP" id="MF_00917">
    <property type="entry name" value="QueE"/>
    <property type="match status" value="1"/>
</dbReference>
<evidence type="ECO:0000313" key="11">
    <source>
        <dbReference type="Proteomes" id="UP000187408"/>
    </source>
</evidence>
<dbReference type="AlphaFoldDB" id="A0A1R1MMD6"/>
<dbReference type="Proteomes" id="UP000187408">
    <property type="component" value="Unassembled WGS sequence"/>
</dbReference>
<dbReference type="GO" id="GO:0051539">
    <property type="term" value="F:4 iron, 4 sulfur cluster binding"/>
    <property type="evidence" value="ECO:0007669"/>
    <property type="project" value="UniProtKB-UniRule"/>
</dbReference>
<evidence type="ECO:0000256" key="7">
    <source>
        <dbReference type="ARBA" id="ARBA00023239"/>
    </source>
</evidence>
<dbReference type="CDD" id="cd01335">
    <property type="entry name" value="Radical_SAM"/>
    <property type="match status" value="1"/>
</dbReference>
<name>A0A1R1MMD6_9BACT</name>
<dbReference type="PANTHER" id="PTHR42836:SF1">
    <property type="entry name" value="7-CARBOXY-7-DEAZAGUANINE SYNTHASE"/>
    <property type="match status" value="1"/>
</dbReference>
<feature type="binding site" evidence="8">
    <location>
        <position position="38"/>
    </location>
    <ligand>
        <name>Mg(2+)</name>
        <dbReference type="ChEBI" id="CHEBI:18420"/>
    </ligand>
</feature>
<comment type="catalytic activity">
    <reaction evidence="8">
        <text>6-carboxy-5,6,7,8-tetrahydropterin + H(+) = 7-carboxy-7-carbaguanine + NH4(+)</text>
        <dbReference type="Rhea" id="RHEA:27974"/>
        <dbReference type="ChEBI" id="CHEBI:15378"/>
        <dbReference type="ChEBI" id="CHEBI:28938"/>
        <dbReference type="ChEBI" id="CHEBI:61032"/>
        <dbReference type="ChEBI" id="CHEBI:61036"/>
        <dbReference type="EC" id="4.3.99.3"/>
    </reaction>
</comment>
<comment type="cofactor">
    <cofactor evidence="8">
        <name>[4Fe-4S] cluster</name>
        <dbReference type="ChEBI" id="CHEBI:49883"/>
    </cofactor>
    <text evidence="8">Binds 1 [4Fe-4S] cluster. The cluster is coordinated with 3 cysteines and an exchangeable S-adenosyl-L-methionine.</text>
</comment>
<evidence type="ECO:0000259" key="9">
    <source>
        <dbReference type="PROSITE" id="PS51918"/>
    </source>
</evidence>
<evidence type="ECO:0000256" key="6">
    <source>
        <dbReference type="ARBA" id="ARBA00023014"/>
    </source>
</evidence>
<dbReference type="SFLD" id="SFLDS00029">
    <property type="entry name" value="Radical_SAM"/>
    <property type="match status" value="1"/>
</dbReference>
<dbReference type="EMBL" id="MOEN01000005">
    <property type="protein sequence ID" value="OMH40981.1"/>
    <property type="molecule type" value="Genomic_DNA"/>
</dbReference>
<feature type="binding site" evidence="8">
    <location>
        <position position="36"/>
    </location>
    <ligand>
        <name>[4Fe-4S] cluster</name>
        <dbReference type="ChEBI" id="CHEBI:49883"/>
        <note>4Fe-4S-S-AdoMet</note>
    </ligand>
</feature>
<keyword evidence="5 8" id="KW-0408">Iron</keyword>
<protein>
    <recommendedName>
        <fullName evidence="8">7-carboxy-7-deazaguanine synthase</fullName>
        <shortName evidence="8">CDG synthase</shortName>
        <ecNumber evidence="8">4.3.99.3</ecNumber>
    </recommendedName>
    <alternativeName>
        <fullName evidence="8">Queuosine biosynthesis protein QueE</fullName>
    </alternativeName>
</protein>
<gene>
    <name evidence="8" type="primary">queE</name>
    <name evidence="10" type="ORF">BLW93_02060</name>
</gene>
<dbReference type="InterPro" id="IPR058240">
    <property type="entry name" value="rSAM_sf"/>
</dbReference>
<comment type="caution">
    <text evidence="10">The sequence shown here is derived from an EMBL/GenBank/DDBJ whole genome shotgun (WGS) entry which is preliminary data.</text>
</comment>
<dbReference type="InterPro" id="IPR024924">
    <property type="entry name" value="7-CO-7-deazaguanine_synth-like"/>
</dbReference>
<proteinExistence type="inferred from homology"/>
<dbReference type="RefSeq" id="WP_076712460.1">
    <property type="nucleotide sequence ID" value="NZ_MOEN01000005.1"/>
</dbReference>
<reference evidence="10 11" key="1">
    <citation type="submission" date="2016-10" db="EMBL/GenBank/DDBJ databases">
        <title>Genome sequence of a sulfur-reducing bacterium Desulfurobacterium indicum K6013.</title>
        <authorList>
            <person name="Cao J."/>
            <person name="Shao Z."/>
            <person name="Alain K."/>
            <person name="Jebbar M."/>
        </authorList>
    </citation>
    <scope>NUCLEOTIDE SEQUENCE [LARGE SCALE GENOMIC DNA]</scope>
    <source>
        <strain evidence="10 11">K6013</strain>
    </source>
</reference>
<dbReference type="UniPathway" id="UPA00391"/>
<feature type="binding site" evidence="8">
    <location>
        <position position="25"/>
    </location>
    <ligand>
        <name>substrate</name>
    </ligand>
</feature>
<comment type="similarity">
    <text evidence="8">Belongs to the radical SAM superfamily. 7-carboxy-7-deazaguanine synthase family.</text>
</comment>
<dbReference type="EC" id="4.3.99.3" evidence="8"/>
<dbReference type="PANTHER" id="PTHR42836">
    <property type="entry name" value="7-CARBOXY-7-DEAZAGUANINE SYNTHASE"/>
    <property type="match status" value="1"/>
</dbReference>
<dbReference type="PROSITE" id="PS51918">
    <property type="entry name" value="RADICAL_SAM"/>
    <property type="match status" value="1"/>
</dbReference>
<dbReference type="SUPFAM" id="SSF102114">
    <property type="entry name" value="Radical SAM enzymes"/>
    <property type="match status" value="1"/>
</dbReference>
<comment type="function">
    <text evidence="8">Catalyzes the complex heterocyclic radical-mediated conversion of 6-carboxy-5,6,7,8-tetrahydropterin (CPH4) to 7-carboxy-7-deazaguanine (CDG), a step common to the biosynthetic pathways of all 7-deazapurine-containing compounds.</text>
</comment>
<keyword evidence="8" id="KW-0671">Queuosine biosynthesis</keyword>
<keyword evidence="1 8" id="KW-0004">4Fe-4S</keyword>
<evidence type="ECO:0000256" key="2">
    <source>
        <dbReference type="ARBA" id="ARBA00022691"/>
    </source>
</evidence>
<keyword evidence="7 8" id="KW-0456">Lyase</keyword>
<keyword evidence="3 8" id="KW-0479">Metal-binding</keyword>
<sequence length="222" mass="25375">MKVYEIFSSVQGEGVDVGLVASFVRFAGCPLKCRYCDTQEARIGGTEFSHEEIIGELKNLGLSYVVVTGGEPLSQDGLPDFLFKLSSETWVKRIFVETSGFFYKADIFVKKVFVNISPKPPSMGMDFPLESLENFIVNFPDRVQVKFLILSEEDLIWILKIVRKYENYFSKKGIIFQPIGIPEKPYSESVKRAIDLVMREKTILFRFNVRVIPQIHKLVGIK</sequence>
<feature type="binding site" evidence="8">
    <location>
        <position position="68"/>
    </location>
    <ligand>
        <name>substrate</name>
    </ligand>
</feature>